<keyword evidence="9" id="KW-1185">Reference proteome</keyword>
<comment type="caution">
    <text evidence="6">The sequence shown here is derived from an EMBL/GenBank/DDBJ whole genome shotgun (WGS) entry which is preliminary data.</text>
</comment>
<reference evidence="8 9" key="1">
    <citation type="journal article" date="2019" name="Nat. Med.">
        <title>A library of human gut bacterial isolates paired with longitudinal multiomics data enables mechanistic microbiome research.</title>
        <authorList>
            <person name="Poyet M."/>
            <person name="Groussin M."/>
            <person name="Gibbons S.M."/>
            <person name="Avila-Pacheco J."/>
            <person name="Jiang X."/>
            <person name="Kearney S.M."/>
            <person name="Perrotta A.R."/>
            <person name="Berdy B."/>
            <person name="Zhao S."/>
            <person name="Lieberman T.D."/>
            <person name="Swanson P.K."/>
            <person name="Smith M."/>
            <person name="Roesemann S."/>
            <person name="Alexander J.E."/>
            <person name="Rich S.A."/>
            <person name="Livny J."/>
            <person name="Vlamakis H."/>
            <person name="Clish C."/>
            <person name="Bullock K."/>
            <person name="Deik A."/>
            <person name="Scott J."/>
            <person name="Pierce K.A."/>
            <person name="Xavier R.J."/>
            <person name="Alm E.J."/>
        </authorList>
    </citation>
    <scope>NUCLEOTIDE SEQUENCE [LARGE SCALE GENOMIC DNA]</scope>
    <source>
        <strain evidence="6 8">BIOML-A4</strain>
        <strain evidence="7 9">BIOML-A5</strain>
    </source>
</reference>
<dbReference type="PRINTS" id="PR00039">
    <property type="entry name" value="HTHLYSR"/>
</dbReference>
<dbReference type="SUPFAM" id="SSF46785">
    <property type="entry name" value="Winged helix' DNA-binding domain"/>
    <property type="match status" value="1"/>
</dbReference>
<dbReference type="OrthoDB" id="1652954at2"/>
<proteinExistence type="inferred from homology"/>
<dbReference type="Gene3D" id="1.10.10.10">
    <property type="entry name" value="Winged helix-like DNA-binding domain superfamily/Winged helix DNA-binding domain"/>
    <property type="match status" value="1"/>
</dbReference>
<dbReference type="GO" id="GO:0003700">
    <property type="term" value="F:DNA-binding transcription factor activity"/>
    <property type="evidence" value="ECO:0007669"/>
    <property type="project" value="InterPro"/>
</dbReference>
<dbReference type="RefSeq" id="WP_154238336.1">
    <property type="nucleotide sequence ID" value="NZ_CAUFAO010000016.1"/>
</dbReference>
<evidence type="ECO:0000313" key="7">
    <source>
        <dbReference type="EMBL" id="MSC32467.1"/>
    </source>
</evidence>
<dbReference type="InterPro" id="IPR050950">
    <property type="entry name" value="HTH-type_LysR_regulators"/>
</dbReference>
<dbReference type="InterPro" id="IPR036388">
    <property type="entry name" value="WH-like_DNA-bd_sf"/>
</dbReference>
<dbReference type="CDD" id="cd05466">
    <property type="entry name" value="PBP2_LTTR_substrate"/>
    <property type="match status" value="1"/>
</dbReference>
<protein>
    <submittedName>
        <fullName evidence="6">LysR family transcriptional regulator</fullName>
    </submittedName>
</protein>
<evidence type="ECO:0000259" key="5">
    <source>
        <dbReference type="PROSITE" id="PS50931"/>
    </source>
</evidence>
<keyword evidence="2" id="KW-0805">Transcription regulation</keyword>
<dbReference type="PROSITE" id="PS50931">
    <property type="entry name" value="HTH_LYSR"/>
    <property type="match status" value="1"/>
</dbReference>
<dbReference type="Proteomes" id="UP000480929">
    <property type="component" value="Unassembled WGS sequence"/>
</dbReference>
<dbReference type="EMBL" id="WKPJ01000006">
    <property type="protein sequence ID" value="MSA88920.1"/>
    <property type="molecule type" value="Genomic_DNA"/>
</dbReference>
<organism evidence="6 8">
    <name type="scientific">Holdemania massiliensis</name>
    <dbReference type="NCBI Taxonomy" id="1468449"/>
    <lineage>
        <taxon>Bacteria</taxon>
        <taxon>Bacillati</taxon>
        <taxon>Bacillota</taxon>
        <taxon>Erysipelotrichia</taxon>
        <taxon>Erysipelotrichales</taxon>
        <taxon>Erysipelotrichaceae</taxon>
        <taxon>Holdemania</taxon>
    </lineage>
</organism>
<dbReference type="InterPro" id="IPR036390">
    <property type="entry name" value="WH_DNA-bd_sf"/>
</dbReference>
<accession>A0A6N7S5L5</accession>
<evidence type="ECO:0000313" key="9">
    <source>
        <dbReference type="Proteomes" id="UP000480929"/>
    </source>
</evidence>
<evidence type="ECO:0000313" key="6">
    <source>
        <dbReference type="EMBL" id="MSA88920.1"/>
    </source>
</evidence>
<name>A0A6N7S5L5_9FIRM</name>
<evidence type="ECO:0000256" key="1">
    <source>
        <dbReference type="ARBA" id="ARBA00009437"/>
    </source>
</evidence>
<evidence type="ECO:0000256" key="3">
    <source>
        <dbReference type="ARBA" id="ARBA00023125"/>
    </source>
</evidence>
<evidence type="ECO:0000256" key="2">
    <source>
        <dbReference type="ARBA" id="ARBA00023015"/>
    </source>
</evidence>
<feature type="domain" description="HTH lysR-type" evidence="5">
    <location>
        <begin position="1"/>
        <end position="58"/>
    </location>
</feature>
<dbReference type="Pfam" id="PF03466">
    <property type="entry name" value="LysR_substrate"/>
    <property type="match status" value="1"/>
</dbReference>
<dbReference type="EMBL" id="WKPI01000005">
    <property type="protein sequence ID" value="MSC32467.1"/>
    <property type="molecule type" value="Genomic_DNA"/>
</dbReference>
<comment type="similarity">
    <text evidence="1">Belongs to the LysR transcriptional regulatory family.</text>
</comment>
<dbReference type="PANTHER" id="PTHR30419:SF8">
    <property type="entry name" value="NITROGEN ASSIMILATION TRANSCRIPTIONAL ACTIVATOR-RELATED"/>
    <property type="match status" value="1"/>
</dbReference>
<dbReference type="Proteomes" id="UP000433575">
    <property type="component" value="Unassembled WGS sequence"/>
</dbReference>
<dbReference type="SUPFAM" id="SSF53850">
    <property type="entry name" value="Periplasmic binding protein-like II"/>
    <property type="match status" value="1"/>
</dbReference>
<dbReference type="AlphaFoldDB" id="A0A6N7S5L5"/>
<dbReference type="InterPro" id="IPR005119">
    <property type="entry name" value="LysR_subst-bd"/>
</dbReference>
<dbReference type="PANTHER" id="PTHR30419">
    <property type="entry name" value="HTH-TYPE TRANSCRIPTIONAL REGULATOR YBHD"/>
    <property type="match status" value="1"/>
</dbReference>
<sequence length="297" mass="33417">MEIRNLTYFVQVCKDLNISAAAGKLYITQQALSKSIKTLEAELGAPLFVKVPNGVALTPYAKAIFPICTDILSSFESGLYKIRSITKEGIVPLRIAIAYQTMESISPTLIEDFLAEHANIEIQFDGYPDLVAEQNVLEGKADFLFTVGLPQQPQRYESSLLKNFPLCLMVSPDHPFYDKTRLTISDLDQQPIHCAGPQFKTYHLLQSKASQVQAKPVLIPTSGYLVSTYRNIFAQNHAVIGILSKEGCPGFPDVRLIPFEDPDLNWDIYFCYLKDHRLSEIEMDFIRYVLAVKTQSL</sequence>
<gene>
    <name evidence="7" type="ORF">GKD88_04965</name>
    <name evidence="6" type="ORF">GKE08_06235</name>
</gene>
<keyword evidence="4" id="KW-0804">Transcription</keyword>
<dbReference type="InterPro" id="IPR000847">
    <property type="entry name" value="LysR_HTH_N"/>
</dbReference>
<evidence type="ECO:0000256" key="4">
    <source>
        <dbReference type="ARBA" id="ARBA00023163"/>
    </source>
</evidence>
<dbReference type="Pfam" id="PF00126">
    <property type="entry name" value="HTH_1"/>
    <property type="match status" value="1"/>
</dbReference>
<dbReference type="GO" id="GO:0005829">
    <property type="term" value="C:cytosol"/>
    <property type="evidence" value="ECO:0007669"/>
    <property type="project" value="TreeGrafter"/>
</dbReference>
<evidence type="ECO:0000313" key="8">
    <source>
        <dbReference type="Proteomes" id="UP000433575"/>
    </source>
</evidence>
<dbReference type="Gene3D" id="3.40.190.290">
    <property type="match status" value="1"/>
</dbReference>
<keyword evidence="3" id="KW-0238">DNA-binding</keyword>
<dbReference type="GO" id="GO:0003677">
    <property type="term" value="F:DNA binding"/>
    <property type="evidence" value="ECO:0007669"/>
    <property type="project" value="UniProtKB-KW"/>
</dbReference>